<protein>
    <submittedName>
        <fullName evidence="1">Uncharacterized protein</fullName>
    </submittedName>
</protein>
<comment type="caution">
    <text evidence="1">The sequence shown here is derived from an EMBL/GenBank/DDBJ whole genome shotgun (WGS) entry which is preliminary data.</text>
</comment>
<reference evidence="1" key="1">
    <citation type="submission" date="2023-01" db="EMBL/GenBank/DDBJ databases">
        <title>Genome assembly of the deep-sea coral Lophelia pertusa.</title>
        <authorList>
            <person name="Herrera S."/>
            <person name="Cordes E."/>
        </authorList>
    </citation>
    <scope>NUCLEOTIDE SEQUENCE</scope>
    <source>
        <strain evidence="1">USNM1676648</strain>
        <tissue evidence="1">Polyp</tissue>
    </source>
</reference>
<keyword evidence="2" id="KW-1185">Reference proteome</keyword>
<sequence length="282" mass="33643">MGSELRSTRTRRSTQVFDARISSSYEEVEKSRYRYPASKKRTDDPRFFHVKNSTEFLDTESSSSEEECYASVGNKLTTRAPQAGWLPNTEDCLEGNHFQAAKVYRSAYDEMSRPRIDERRMHRKETLPQEHRRDTRGQCSHHYQGIYPAHNQDNTRRGCSLPLYQANTQSYSHNQIQDRKEKLNAQHNMQRSQEAERKEWCNRETRLPPIQQHTRVMAADPRQLNRFKEEDRHQPLLFSRRYGRQEVCEERNQRGRRRIGICQQTDSTQEQRTFVRILGKRF</sequence>
<dbReference type="EMBL" id="MU825424">
    <property type="protein sequence ID" value="KAJ7389822.1"/>
    <property type="molecule type" value="Genomic_DNA"/>
</dbReference>
<gene>
    <name evidence="1" type="ORF">OS493_028791</name>
</gene>
<name>A0A9W9ZY14_9CNID</name>
<dbReference type="AlphaFoldDB" id="A0A9W9ZY14"/>
<proteinExistence type="predicted"/>
<organism evidence="1 2">
    <name type="scientific">Desmophyllum pertusum</name>
    <dbReference type="NCBI Taxonomy" id="174260"/>
    <lineage>
        <taxon>Eukaryota</taxon>
        <taxon>Metazoa</taxon>
        <taxon>Cnidaria</taxon>
        <taxon>Anthozoa</taxon>
        <taxon>Hexacorallia</taxon>
        <taxon>Scleractinia</taxon>
        <taxon>Caryophylliina</taxon>
        <taxon>Caryophylliidae</taxon>
        <taxon>Desmophyllum</taxon>
    </lineage>
</organism>
<accession>A0A9W9ZY14</accession>
<evidence type="ECO:0000313" key="1">
    <source>
        <dbReference type="EMBL" id="KAJ7389822.1"/>
    </source>
</evidence>
<evidence type="ECO:0000313" key="2">
    <source>
        <dbReference type="Proteomes" id="UP001163046"/>
    </source>
</evidence>
<dbReference type="Proteomes" id="UP001163046">
    <property type="component" value="Unassembled WGS sequence"/>
</dbReference>